<evidence type="ECO:0000313" key="2">
    <source>
        <dbReference type="EMBL" id="MDR6959674.1"/>
    </source>
</evidence>
<protein>
    <submittedName>
        <fullName evidence="2">Uncharacterized protein</fullName>
    </submittedName>
</protein>
<dbReference type="RefSeq" id="WP_310363331.1">
    <property type="nucleotide sequence ID" value="NZ_JAVDVC010000007.1"/>
</dbReference>
<name>A0AAW8MDT4_9PSED</name>
<sequence>MNVKVGRIGPSKQVSLSGDGGMLADPATFPDQTLPGNDLRIPRSALDADLEYRVPQPVQEFERDTLDVFLRVKGEVATTTLEDKLPLGPIADRVWPKVLHIPLNHLVELPTPEAPTQYELVYLLWANNVNPGDTAVTEFHIDKTRPYQVKDPQSDFSPDGVTFPADLPQTQEIDDEYISNHPTGIDITLTLAQFNAEATDKVDIYWGDISDPAYLSTPVMSDVPVPPDGKITMPIDIFENSQEGVNTLRFIMTDLAGNVSRPSKAVQRTVRRLPPPVSVPPVVPLADGTDGDTLINLADCSQGVTVEIEVPQPSSYNDMIQATWQGRDLPPVRVEDKTLLVLPVDYTTIIKPAYGATDGEVDTTVSYVMLRGSGNVVARNQTTIQVDISYPGPENPREPDEVNPDLDLPRLVSSQDEDNVLDDNDYGQDAHIFIQLWDSPPTESGQIITVWYDDVPLTPAYFLAPGEEGTEIPAATVPWDVIARKPNEVIKIKYQLSVVLGNNPVSSKDEDVDVNITKIDLPAPEVQGVINDAIACRTLNFVPPTDGTSRRNLKVVIPFSSSLIDTRVVTLKWGGFSDENATIPIAGTEVTKTYTINGTVPPEGIEMDIGDYFVNFKPVTDGFGKLTYTVTDVVPESDPAIHFVFLKDNNNDFCEIANPIP</sequence>
<proteinExistence type="predicted"/>
<comment type="caution">
    <text evidence="2">The sequence shown here is derived from an EMBL/GenBank/DDBJ whole genome shotgun (WGS) entry which is preliminary data.</text>
</comment>
<organism evidence="2 3">
    <name type="scientific">Pseudomonas brassicacearum</name>
    <dbReference type="NCBI Taxonomy" id="930166"/>
    <lineage>
        <taxon>Bacteria</taxon>
        <taxon>Pseudomonadati</taxon>
        <taxon>Pseudomonadota</taxon>
        <taxon>Gammaproteobacteria</taxon>
        <taxon>Pseudomonadales</taxon>
        <taxon>Pseudomonadaceae</taxon>
        <taxon>Pseudomonas</taxon>
    </lineage>
</organism>
<feature type="region of interest" description="Disordered" evidence="1">
    <location>
        <begin position="389"/>
        <end position="408"/>
    </location>
</feature>
<reference evidence="2" key="1">
    <citation type="submission" date="2023-07" db="EMBL/GenBank/DDBJ databases">
        <title>Sorghum-associated microbial communities from plants grown in Nebraska, USA.</title>
        <authorList>
            <person name="Schachtman D."/>
        </authorList>
    </citation>
    <scope>NUCLEOTIDE SEQUENCE</scope>
    <source>
        <strain evidence="2">3432</strain>
    </source>
</reference>
<accession>A0AAW8MDT4</accession>
<evidence type="ECO:0000313" key="3">
    <source>
        <dbReference type="Proteomes" id="UP001252613"/>
    </source>
</evidence>
<dbReference type="AlphaFoldDB" id="A0AAW8MDT4"/>
<dbReference type="EMBL" id="JAVDVC010000007">
    <property type="protein sequence ID" value="MDR6959674.1"/>
    <property type="molecule type" value="Genomic_DNA"/>
</dbReference>
<evidence type="ECO:0000256" key="1">
    <source>
        <dbReference type="SAM" id="MobiDB-lite"/>
    </source>
</evidence>
<dbReference type="Proteomes" id="UP001252613">
    <property type="component" value="Unassembled WGS sequence"/>
</dbReference>
<gene>
    <name evidence="2" type="ORF">J2W43_003674</name>
</gene>